<evidence type="ECO:0000313" key="1">
    <source>
        <dbReference type="EMBL" id="KIJ89838.1"/>
    </source>
</evidence>
<dbReference type="PANTHER" id="PTHR45786">
    <property type="entry name" value="DNA BINDING PROTEIN-LIKE"/>
    <property type="match status" value="1"/>
</dbReference>
<protein>
    <submittedName>
        <fullName evidence="1">Uncharacterized protein</fullName>
    </submittedName>
</protein>
<dbReference type="OrthoDB" id="2272314at2759"/>
<dbReference type="HOGENOM" id="CLU_106454_0_0_1"/>
<dbReference type="PANTHER" id="PTHR45786:SF74">
    <property type="entry name" value="ATP-DEPENDENT DNA HELICASE"/>
    <property type="match status" value="1"/>
</dbReference>
<sequence>MNVKCSKCDALHWKCEQLSKSTVAHPVFGKCCLDGKVKIPSLKKPPLELWHLYNGSSRDSKHFLSHITSYNNDFSMVSMSHKRIRHGGGPDVFTIQGELRHQSGSLLPEPGRVATYAQVYF</sequence>
<dbReference type="STRING" id="1095629.A0A0C9WQ83"/>
<accession>A0A0C9WQ83</accession>
<gene>
    <name evidence="1" type="ORF">K443DRAFT_68589</name>
</gene>
<name>A0A0C9WQ83_9AGAR</name>
<feature type="non-terminal residue" evidence="1">
    <location>
        <position position="121"/>
    </location>
</feature>
<dbReference type="AlphaFoldDB" id="A0A0C9WQ83"/>
<dbReference type="EMBL" id="KN839407">
    <property type="protein sequence ID" value="KIJ89838.1"/>
    <property type="molecule type" value="Genomic_DNA"/>
</dbReference>
<keyword evidence="2" id="KW-1185">Reference proteome</keyword>
<organism evidence="1 2">
    <name type="scientific">Laccaria amethystina LaAM-08-1</name>
    <dbReference type="NCBI Taxonomy" id="1095629"/>
    <lineage>
        <taxon>Eukaryota</taxon>
        <taxon>Fungi</taxon>
        <taxon>Dikarya</taxon>
        <taxon>Basidiomycota</taxon>
        <taxon>Agaricomycotina</taxon>
        <taxon>Agaricomycetes</taxon>
        <taxon>Agaricomycetidae</taxon>
        <taxon>Agaricales</taxon>
        <taxon>Agaricineae</taxon>
        <taxon>Hydnangiaceae</taxon>
        <taxon>Laccaria</taxon>
    </lineage>
</organism>
<reference evidence="1 2" key="1">
    <citation type="submission" date="2014-04" db="EMBL/GenBank/DDBJ databases">
        <authorList>
            <consortium name="DOE Joint Genome Institute"/>
            <person name="Kuo A."/>
            <person name="Kohler A."/>
            <person name="Nagy L.G."/>
            <person name="Floudas D."/>
            <person name="Copeland A."/>
            <person name="Barry K.W."/>
            <person name="Cichocki N."/>
            <person name="Veneault-Fourrey C."/>
            <person name="LaButti K."/>
            <person name="Lindquist E.A."/>
            <person name="Lipzen A."/>
            <person name="Lundell T."/>
            <person name="Morin E."/>
            <person name="Murat C."/>
            <person name="Sun H."/>
            <person name="Tunlid A."/>
            <person name="Henrissat B."/>
            <person name="Grigoriev I.V."/>
            <person name="Hibbett D.S."/>
            <person name="Martin F."/>
            <person name="Nordberg H.P."/>
            <person name="Cantor M.N."/>
            <person name="Hua S.X."/>
        </authorList>
    </citation>
    <scope>NUCLEOTIDE SEQUENCE [LARGE SCALE GENOMIC DNA]</scope>
    <source>
        <strain evidence="1 2">LaAM-08-1</strain>
    </source>
</reference>
<evidence type="ECO:0000313" key="2">
    <source>
        <dbReference type="Proteomes" id="UP000054477"/>
    </source>
</evidence>
<dbReference type="Proteomes" id="UP000054477">
    <property type="component" value="Unassembled WGS sequence"/>
</dbReference>
<reference evidence="2" key="2">
    <citation type="submission" date="2015-01" db="EMBL/GenBank/DDBJ databases">
        <title>Evolutionary Origins and Diversification of the Mycorrhizal Mutualists.</title>
        <authorList>
            <consortium name="DOE Joint Genome Institute"/>
            <consortium name="Mycorrhizal Genomics Consortium"/>
            <person name="Kohler A."/>
            <person name="Kuo A."/>
            <person name="Nagy L.G."/>
            <person name="Floudas D."/>
            <person name="Copeland A."/>
            <person name="Barry K.W."/>
            <person name="Cichocki N."/>
            <person name="Veneault-Fourrey C."/>
            <person name="LaButti K."/>
            <person name="Lindquist E.A."/>
            <person name="Lipzen A."/>
            <person name="Lundell T."/>
            <person name="Morin E."/>
            <person name="Murat C."/>
            <person name="Riley R."/>
            <person name="Ohm R."/>
            <person name="Sun H."/>
            <person name="Tunlid A."/>
            <person name="Henrissat B."/>
            <person name="Grigoriev I.V."/>
            <person name="Hibbett D.S."/>
            <person name="Martin F."/>
        </authorList>
    </citation>
    <scope>NUCLEOTIDE SEQUENCE [LARGE SCALE GENOMIC DNA]</scope>
    <source>
        <strain evidence="2">LaAM-08-1</strain>
    </source>
</reference>
<proteinExistence type="predicted"/>